<sequence>MADFRRPPEWQQHADRHTQLVDPVLTVRPISRFEFARRPATGIDHALVFATAGGTYAAFVPPHRPTRGDAASQRYTAVYEVDMGLHTVHLDLELPSDDDAFTFAASIDMSWQVGDPTRYVTSGERNVPSRLRGELEQLARPITRGHSIEESPAAESAVRRAVDSVPGGFASAIGLRVGCAVRLRLDEAAITHRRQLRDIRYAGELLDPQHALRMRAQHQDHELELLRDQQLREIQTQKIDFYQYHLQRGGTAALALHLSQHPEDTQLVAEHVLSDQRQLIQVQSDLAGQLLNGDELEDYQKEQPRRLAMQVANDILNQRLPGAGKEPPAPAAPPTSPPVSPAPEGGYLEQPPDPGDRPR</sequence>
<dbReference type="RefSeq" id="WP_055552783.1">
    <property type="nucleotide sequence ID" value="NZ_CP023699.1"/>
</dbReference>
<evidence type="ECO:0000313" key="3">
    <source>
        <dbReference type="Proteomes" id="UP000325529"/>
    </source>
</evidence>
<accession>A0A5J6GAE2</accession>
<dbReference type="EMBL" id="CP023699">
    <property type="protein sequence ID" value="QEU92449.1"/>
    <property type="molecule type" value="Genomic_DNA"/>
</dbReference>
<feature type="compositionally biased region" description="Pro residues" evidence="1">
    <location>
        <begin position="327"/>
        <end position="341"/>
    </location>
</feature>
<dbReference type="AlphaFoldDB" id="A0A5J6GAE2"/>
<reference evidence="2 3" key="1">
    <citation type="submission" date="2017-09" db="EMBL/GenBank/DDBJ databases">
        <authorList>
            <person name="Lee N."/>
            <person name="Cho B.-K."/>
        </authorList>
    </citation>
    <scope>NUCLEOTIDE SEQUENCE [LARGE SCALE GENOMIC DNA]</scope>
    <source>
        <strain evidence="2 3">ATCC 12853</strain>
    </source>
</reference>
<dbReference type="KEGG" id="ska:CP970_17405"/>
<organism evidence="2 3">
    <name type="scientific">Streptomyces kanamyceticus</name>
    <dbReference type="NCBI Taxonomy" id="1967"/>
    <lineage>
        <taxon>Bacteria</taxon>
        <taxon>Bacillati</taxon>
        <taxon>Actinomycetota</taxon>
        <taxon>Actinomycetes</taxon>
        <taxon>Kitasatosporales</taxon>
        <taxon>Streptomycetaceae</taxon>
        <taxon>Streptomyces</taxon>
    </lineage>
</organism>
<keyword evidence="3" id="KW-1185">Reference proteome</keyword>
<protein>
    <submittedName>
        <fullName evidence="2">PE-PGRS family protein</fullName>
    </submittedName>
</protein>
<proteinExistence type="predicted"/>
<name>A0A5J6GAE2_STRKN</name>
<dbReference type="Proteomes" id="UP000325529">
    <property type="component" value="Chromosome"/>
</dbReference>
<gene>
    <name evidence="2" type="ORF">CP970_17405</name>
</gene>
<evidence type="ECO:0000256" key="1">
    <source>
        <dbReference type="SAM" id="MobiDB-lite"/>
    </source>
</evidence>
<feature type="region of interest" description="Disordered" evidence="1">
    <location>
        <begin position="316"/>
        <end position="359"/>
    </location>
</feature>
<evidence type="ECO:0000313" key="2">
    <source>
        <dbReference type="EMBL" id="QEU92449.1"/>
    </source>
</evidence>
<dbReference type="OrthoDB" id="4332350at2"/>